<dbReference type="AlphaFoldDB" id="D0WGL4"/>
<dbReference type="HOGENOM" id="CLU_3205356_0_0_11"/>
<evidence type="ECO:0000313" key="3">
    <source>
        <dbReference type="Proteomes" id="UP000006001"/>
    </source>
</evidence>
<feature type="compositionally biased region" description="Polar residues" evidence="1">
    <location>
        <begin position="1"/>
        <end position="21"/>
    </location>
</feature>
<name>D0WGL4_SLAES</name>
<evidence type="ECO:0000313" key="2">
    <source>
        <dbReference type="EMBL" id="EEZ61626.1"/>
    </source>
</evidence>
<dbReference type="EMBL" id="ACUX02000006">
    <property type="protein sequence ID" value="EEZ61626.1"/>
    <property type="molecule type" value="Genomic_DNA"/>
</dbReference>
<organism evidence="2 3">
    <name type="scientific">Slackia exigua (strain ATCC 700122 / DSM 15923 / CIP 105133 / JCM 11022 / KCTC 5966 / S-7)</name>
    <dbReference type="NCBI Taxonomy" id="649764"/>
    <lineage>
        <taxon>Bacteria</taxon>
        <taxon>Bacillati</taxon>
        <taxon>Actinomycetota</taxon>
        <taxon>Coriobacteriia</taxon>
        <taxon>Eggerthellales</taxon>
        <taxon>Eggerthellaceae</taxon>
        <taxon>Slackia</taxon>
    </lineage>
</organism>
<comment type="caution">
    <text evidence="2">The sequence shown here is derived from an EMBL/GenBank/DDBJ whole genome shotgun (WGS) entry which is preliminary data.</text>
</comment>
<feature type="region of interest" description="Disordered" evidence="1">
    <location>
        <begin position="1"/>
        <end position="26"/>
    </location>
</feature>
<protein>
    <submittedName>
        <fullName evidence="2">Uncharacterized protein</fullName>
    </submittedName>
</protein>
<accession>D0WGL4</accession>
<sequence length="45" mass="5168">MHCSIRNSPIRSSKPLTQSTPHARPHRLLWVEDNSCATRRRKGDA</sequence>
<keyword evidence="3" id="KW-1185">Reference proteome</keyword>
<proteinExistence type="predicted"/>
<dbReference type="Proteomes" id="UP000006001">
    <property type="component" value="Unassembled WGS sequence"/>
</dbReference>
<reference evidence="2" key="1">
    <citation type="submission" date="2009-10" db="EMBL/GenBank/DDBJ databases">
        <authorList>
            <person name="Weinstock G."/>
            <person name="Sodergren E."/>
            <person name="Clifton S."/>
            <person name="Fulton L."/>
            <person name="Fulton B."/>
            <person name="Courtney L."/>
            <person name="Fronick C."/>
            <person name="Harrison M."/>
            <person name="Strong C."/>
            <person name="Farmer C."/>
            <person name="Delahaunty K."/>
            <person name="Markovic C."/>
            <person name="Hall O."/>
            <person name="Minx P."/>
            <person name="Tomlinson C."/>
            <person name="Mitreva M."/>
            <person name="Nelson J."/>
            <person name="Hou S."/>
            <person name="Wollam A."/>
            <person name="Pepin K.H."/>
            <person name="Johnson M."/>
            <person name="Bhonagiri V."/>
            <person name="Nash W.E."/>
            <person name="Warren W."/>
            <person name="Chinwalla A."/>
            <person name="Mardis E.R."/>
            <person name="Wilson R.K."/>
        </authorList>
    </citation>
    <scope>NUCLEOTIDE SEQUENCE [LARGE SCALE GENOMIC DNA]</scope>
    <source>
        <strain evidence="2">ATCC 700122</strain>
    </source>
</reference>
<evidence type="ECO:0000256" key="1">
    <source>
        <dbReference type="SAM" id="MobiDB-lite"/>
    </source>
</evidence>
<gene>
    <name evidence="2" type="ORF">HMPREF0762_00967</name>
</gene>